<evidence type="ECO:0000256" key="2">
    <source>
        <dbReference type="ARBA" id="ARBA00023157"/>
    </source>
</evidence>
<proteinExistence type="predicted"/>
<evidence type="ECO:0000313" key="6">
    <source>
        <dbReference type="EMBL" id="CAH0729197.1"/>
    </source>
</evidence>
<sequence>MARAGVVVILFCYFQMLMTKSITDDTPEECKKYGICANVENYPTELARKLIAELKAQNILFNVDEPPEEPTTVEWRFGSDEDMEADKQSLCKSIKMSWQPQVAYHESGDLKYILNNDQPLQAFNAGICPNSNGPRDDISMICRSETMMMGYEGQCIEKTRLVEMYYIEGNRTARGYFLVPTCCSCDLKRI</sequence>
<keyword evidence="2" id="KW-1015">Disulfide bond</keyword>
<keyword evidence="1 4" id="KW-0732">Signal</keyword>
<dbReference type="Gene3D" id="2.10.90.10">
    <property type="entry name" value="Cystine-knot cytokines"/>
    <property type="match status" value="1"/>
</dbReference>
<feature type="signal peptide" evidence="4">
    <location>
        <begin position="1"/>
        <end position="19"/>
    </location>
</feature>
<dbReference type="Proteomes" id="UP000838878">
    <property type="component" value="Chromosome 8"/>
</dbReference>
<evidence type="ECO:0000256" key="1">
    <source>
        <dbReference type="ARBA" id="ARBA00022729"/>
    </source>
</evidence>
<name>A0A8J9VCD4_9NEOP</name>
<dbReference type="GO" id="GO:0008083">
    <property type="term" value="F:growth factor activity"/>
    <property type="evidence" value="ECO:0007669"/>
    <property type="project" value="TreeGrafter"/>
</dbReference>
<dbReference type="GO" id="GO:0005121">
    <property type="term" value="F:Toll binding"/>
    <property type="evidence" value="ECO:0007669"/>
    <property type="project" value="TreeGrafter"/>
</dbReference>
<reference evidence="6" key="1">
    <citation type="submission" date="2021-12" db="EMBL/GenBank/DDBJ databases">
        <authorList>
            <person name="Martin H S."/>
        </authorList>
    </citation>
    <scope>NUCLEOTIDE SEQUENCE</scope>
</reference>
<dbReference type="PANTHER" id="PTHR23199">
    <property type="entry name" value="NEUROTROPHIN 1-RELATED"/>
    <property type="match status" value="1"/>
</dbReference>
<feature type="chain" id="PRO_5035474976" description="Spaetzle domain-containing protein" evidence="4">
    <location>
        <begin position="20"/>
        <end position="190"/>
    </location>
</feature>
<dbReference type="InterPro" id="IPR029034">
    <property type="entry name" value="Cystine-knot_cytokine"/>
</dbReference>
<dbReference type="SUPFAM" id="SSF57501">
    <property type="entry name" value="Cystine-knot cytokines"/>
    <property type="match status" value="1"/>
</dbReference>
<organism evidence="6 7">
    <name type="scientific">Brenthis ino</name>
    <name type="common">lesser marbled fritillary</name>
    <dbReference type="NCBI Taxonomy" id="405034"/>
    <lineage>
        <taxon>Eukaryota</taxon>
        <taxon>Metazoa</taxon>
        <taxon>Ecdysozoa</taxon>
        <taxon>Arthropoda</taxon>
        <taxon>Hexapoda</taxon>
        <taxon>Insecta</taxon>
        <taxon>Pterygota</taxon>
        <taxon>Neoptera</taxon>
        <taxon>Endopterygota</taxon>
        <taxon>Lepidoptera</taxon>
        <taxon>Glossata</taxon>
        <taxon>Ditrysia</taxon>
        <taxon>Papilionoidea</taxon>
        <taxon>Nymphalidae</taxon>
        <taxon>Heliconiinae</taxon>
        <taxon>Argynnini</taxon>
        <taxon>Brenthis</taxon>
    </lineage>
</organism>
<keyword evidence="7" id="KW-1185">Reference proteome</keyword>
<feature type="non-terminal residue" evidence="6">
    <location>
        <position position="190"/>
    </location>
</feature>
<dbReference type="Pfam" id="PF16077">
    <property type="entry name" value="Spaetzle"/>
    <property type="match status" value="1"/>
</dbReference>
<accession>A0A8J9VCD4</accession>
<dbReference type="PANTHER" id="PTHR23199:SF12">
    <property type="entry name" value="NEUROTROPHIN 1-RELATED"/>
    <property type="match status" value="1"/>
</dbReference>
<dbReference type="InterPro" id="IPR032104">
    <property type="entry name" value="Spaetzle"/>
</dbReference>
<protein>
    <recommendedName>
        <fullName evidence="5">Spaetzle domain-containing protein</fullName>
    </recommendedName>
</protein>
<evidence type="ECO:0000256" key="4">
    <source>
        <dbReference type="SAM" id="SignalP"/>
    </source>
</evidence>
<dbReference type="InterPro" id="IPR052444">
    <property type="entry name" value="Spz/Toll_ligand-like"/>
</dbReference>
<dbReference type="GO" id="GO:0005615">
    <property type="term" value="C:extracellular space"/>
    <property type="evidence" value="ECO:0007669"/>
    <property type="project" value="UniProtKB-ARBA"/>
</dbReference>
<dbReference type="GO" id="GO:0045087">
    <property type="term" value="P:innate immune response"/>
    <property type="evidence" value="ECO:0007669"/>
    <property type="project" value="TreeGrafter"/>
</dbReference>
<dbReference type="GO" id="GO:0021556">
    <property type="term" value="P:central nervous system formation"/>
    <property type="evidence" value="ECO:0007669"/>
    <property type="project" value="TreeGrafter"/>
</dbReference>
<evidence type="ECO:0000256" key="3">
    <source>
        <dbReference type="ARBA" id="ARBA00023180"/>
    </source>
</evidence>
<dbReference type="EMBL" id="OV170228">
    <property type="protein sequence ID" value="CAH0729197.1"/>
    <property type="molecule type" value="Genomic_DNA"/>
</dbReference>
<evidence type="ECO:0000259" key="5">
    <source>
        <dbReference type="Pfam" id="PF16077"/>
    </source>
</evidence>
<evidence type="ECO:0000313" key="7">
    <source>
        <dbReference type="Proteomes" id="UP000838878"/>
    </source>
</evidence>
<keyword evidence="3" id="KW-0325">Glycoprotein</keyword>
<dbReference type="OrthoDB" id="6359065at2759"/>
<feature type="domain" description="Spaetzle" evidence="5">
    <location>
        <begin position="89"/>
        <end position="186"/>
    </location>
</feature>
<gene>
    <name evidence="6" type="ORF">BINO364_LOCUS14332</name>
</gene>
<dbReference type="AlphaFoldDB" id="A0A8J9VCD4"/>